<reference evidence="5 6" key="1">
    <citation type="submission" date="2019-12" db="EMBL/GenBank/DDBJ databases">
        <title>complete genome sequences of Pseudomonas otitidis str. WP8-S17-CRE-03 isolated from wastewater treatment plant effluent.</title>
        <authorList>
            <person name="Sekizuka T."/>
            <person name="Itokawa K."/>
            <person name="Yatsu K."/>
            <person name="Inamine Y."/>
            <person name="Kuroda M."/>
        </authorList>
    </citation>
    <scope>NUCLEOTIDE SEQUENCE [LARGE SCALE GENOMIC DNA]</scope>
    <source>
        <strain evidence="5 6">WP8-S17-CRE-03</strain>
    </source>
</reference>
<organism evidence="5 6">
    <name type="scientific">Metapseudomonas otitidis</name>
    <dbReference type="NCBI Taxonomy" id="319939"/>
    <lineage>
        <taxon>Bacteria</taxon>
        <taxon>Pseudomonadati</taxon>
        <taxon>Pseudomonadota</taxon>
        <taxon>Gammaproteobacteria</taxon>
        <taxon>Pseudomonadales</taxon>
        <taxon>Pseudomonadaceae</taxon>
        <taxon>Metapseudomonas</taxon>
    </lineage>
</organism>
<dbReference type="Gene3D" id="1.10.357.10">
    <property type="entry name" value="Tetracycline Repressor, domain 2"/>
    <property type="match status" value="1"/>
</dbReference>
<dbReference type="PANTHER" id="PTHR47506">
    <property type="entry name" value="TRANSCRIPTIONAL REGULATORY PROTEIN"/>
    <property type="match status" value="1"/>
</dbReference>
<evidence type="ECO:0000256" key="4">
    <source>
        <dbReference type="ARBA" id="ARBA00023163"/>
    </source>
</evidence>
<dbReference type="GO" id="GO:0003677">
    <property type="term" value="F:DNA binding"/>
    <property type="evidence" value="ECO:0007669"/>
    <property type="project" value="UniProtKB-UniRule"/>
</dbReference>
<dbReference type="PROSITE" id="PS50977">
    <property type="entry name" value="HTH_TETR_2"/>
    <property type="match status" value="1"/>
</dbReference>
<dbReference type="InterPro" id="IPR036271">
    <property type="entry name" value="Tet_transcr_reg_TetR-rel_C_sf"/>
</dbReference>
<keyword evidence="1" id="KW-0678">Repressor</keyword>
<dbReference type="InterPro" id="IPR001647">
    <property type="entry name" value="HTH_TetR"/>
</dbReference>
<evidence type="ECO:0000256" key="3">
    <source>
        <dbReference type="ARBA" id="ARBA00023125"/>
    </source>
</evidence>
<dbReference type="Pfam" id="PF13977">
    <property type="entry name" value="TetR_C_6"/>
    <property type="match status" value="1"/>
</dbReference>
<evidence type="ECO:0000256" key="2">
    <source>
        <dbReference type="ARBA" id="ARBA00023015"/>
    </source>
</evidence>
<evidence type="ECO:0000313" key="6">
    <source>
        <dbReference type="Proteomes" id="UP000515591"/>
    </source>
</evidence>
<keyword evidence="2" id="KW-0805">Transcription regulation</keyword>
<gene>
    <name evidence="5" type="ORF">WP8S17C03_16010</name>
</gene>
<evidence type="ECO:0000256" key="1">
    <source>
        <dbReference type="ARBA" id="ARBA00022491"/>
    </source>
</evidence>
<keyword evidence="4" id="KW-0804">Transcription</keyword>
<dbReference type="RefSeq" id="WP_074969045.1">
    <property type="nucleotide sequence ID" value="NZ_AP022213.1"/>
</dbReference>
<accession>A0A1I0TMA7</accession>
<dbReference type="PANTHER" id="PTHR47506:SF6">
    <property type="entry name" value="HTH-TYPE TRANSCRIPTIONAL REPRESSOR NEMR"/>
    <property type="match status" value="1"/>
</dbReference>
<dbReference type="InterPro" id="IPR009057">
    <property type="entry name" value="Homeodomain-like_sf"/>
</dbReference>
<dbReference type="EMBL" id="AP022213">
    <property type="protein sequence ID" value="BBT15552.1"/>
    <property type="molecule type" value="Genomic_DNA"/>
</dbReference>
<evidence type="ECO:0000313" key="5">
    <source>
        <dbReference type="EMBL" id="BBT15552.1"/>
    </source>
</evidence>
<protein>
    <submittedName>
        <fullName evidence="5">Uncharacterized protein</fullName>
    </submittedName>
</protein>
<proteinExistence type="predicted"/>
<dbReference type="PRINTS" id="PR00455">
    <property type="entry name" value="HTHTETR"/>
</dbReference>
<name>A0A1I0TMA7_9GAMM</name>
<dbReference type="Pfam" id="PF00440">
    <property type="entry name" value="TetR_N"/>
    <property type="match status" value="1"/>
</dbReference>
<keyword evidence="3" id="KW-0238">DNA-binding</keyword>
<dbReference type="AlphaFoldDB" id="A0A1I0TMA7"/>
<dbReference type="Proteomes" id="UP000515591">
    <property type="component" value="Chromosome"/>
</dbReference>
<dbReference type="InterPro" id="IPR039538">
    <property type="entry name" value="BetI_C"/>
</dbReference>
<sequence length="204" mass="22427">MARPPVAERKDQIITAALELFLRNGLASVSTRDLAEHTGLSRSHLYHYFSDWKTLRRAAFERFSEEQLAGTQALLQGLDPEPALIALMRDCLPARKDDAAWTLWLDAWDESLHDPELAEAYRLALGQWQALLLGLIAEGCASGVFSCDDLPRATRQITALANSYAADLLLEPSPITLEAALEEIIEVVGLLLGAPRLGARLKPA</sequence>
<dbReference type="SUPFAM" id="SSF48498">
    <property type="entry name" value="Tetracyclin repressor-like, C-terminal domain"/>
    <property type="match status" value="1"/>
</dbReference>
<dbReference type="SUPFAM" id="SSF46689">
    <property type="entry name" value="Homeodomain-like"/>
    <property type="match status" value="1"/>
</dbReference>